<dbReference type="Pfam" id="PF02371">
    <property type="entry name" value="Transposase_20"/>
    <property type="match status" value="1"/>
</dbReference>
<dbReference type="RefSeq" id="WP_035844572.1">
    <property type="nucleotide sequence ID" value="NZ_BNAB01000006.1"/>
</dbReference>
<dbReference type="GO" id="GO:0006313">
    <property type="term" value="P:DNA transposition"/>
    <property type="evidence" value="ECO:0007669"/>
    <property type="project" value="InterPro"/>
</dbReference>
<protein>
    <submittedName>
        <fullName evidence="3 4">Transposase</fullName>
    </submittedName>
</protein>
<evidence type="ECO:0000313" key="5">
    <source>
        <dbReference type="Proteomes" id="UP000199541"/>
    </source>
</evidence>
<dbReference type="InterPro" id="IPR002525">
    <property type="entry name" value="Transp_IS110-like_N"/>
</dbReference>
<evidence type="ECO:0000313" key="3">
    <source>
        <dbReference type="EMBL" id="GHE01153.1"/>
    </source>
</evidence>
<dbReference type="Proteomes" id="UP000634647">
    <property type="component" value="Unassembled WGS sequence"/>
</dbReference>
<sequence length="427" mass="48044">MTKVQHTADARVLVGIDISKHRHEVLIAAPGKRRRRRLTITNTVDDIDRLIALLGDYNSPVQIGFEATGNYHRALMYRLGAVGFDLKLVSSIAMARTREALHNSWDKNDPKDAQVILHRLQIGATQIFLDPLRAGTNDIQELSKTHEVVSRAKTELWHRIQGHSLPLYFPEATRFHRNSRSDWFLAFLEMFPSPHLIAAMDKEAFIAAAWQVVGRKVSKTALISDIYETARGSVGLPVAEDSDALRMFRMVLAEGRSLIRQRKAIEDCATELLGDHPDCRLLTSVPGIGPINALTILAEAGDLRRFPHHRQFLKFCGMDLATVQSGMFRGQSRISKYGNARLRCTLWTAGQTAVLQRTNSFRDKFERYIAQDRHNPHLRRKAYTAVAAKMARTIHAVIKSGAPYRPFFEGVSPGGRTPLCRAVEAVR</sequence>
<dbReference type="GO" id="GO:0003677">
    <property type="term" value="F:DNA binding"/>
    <property type="evidence" value="ECO:0007669"/>
    <property type="project" value="InterPro"/>
</dbReference>
<accession>A0AAN4UQV0</accession>
<dbReference type="NCBIfam" id="NF033542">
    <property type="entry name" value="transpos_IS110"/>
    <property type="match status" value="1"/>
</dbReference>
<evidence type="ECO:0000313" key="4">
    <source>
        <dbReference type="EMBL" id="SDW81644.1"/>
    </source>
</evidence>
<feature type="domain" description="Transposase IS110-like N-terminal" evidence="1">
    <location>
        <begin position="14"/>
        <end position="170"/>
    </location>
</feature>
<dbReference type="EMBL" id="FNOB01000007">
    <property type="protein sequence ID" value="SDW81644.1"/>
    <property type="molecule type" value="Genomic_DNA"/>
</dbReference>
<dbReference type="Pfam" id="PF01548">
    <property type="entry name" value="DEDD_Tnp_IS110"/>
    <property type="match status" value="1"/>
</dbReference>
<dbReference type="CDD" id="cd09897">
    <property type="entry name" value="H3TH_FEN1-XPG-like"/>
    <property type="match status" value="1"/>
</dbReference>
<keyword evidence="5" id="KW-1185">Reference proteome</keyword>
<gene>
    <name evidence="3" type="ORF">GCM10008024_15480</name>
    <name evidence="4" type="ORF">SAMN05444006_1079</name>
</gene>
<evidence type="ECO:0000259" key="1">
    <source>
        <dbReference type="Pfam" id="PF01548"/>
    </source>
</evidence>
<feature type="domain" description="Transposase IS116/IS110/IS902 C-terminal" evidence="2">
    <location>
        <begin position="279"/>
        <end position="364"/>
    </location>
</feature>
<dbReference type="InterPro" id="IPR047650">
    <property type="entry name" value="Transpos_IS110"/>
</dbReference>
<dbReference type="InterPro" id="IPR003346">
    <property type="entry name" value="Transposase_20"/>
</dbReference>
<dbReference type="AlphaFoldDB" id="A0AAN4UQV0"/>
<comment type="caution">
    <text evidence="3">The sequence shown here is derived from an EMBL/GenBank/DDBJ whole genome shotgun (WGS) entry which is preliminary data.</text>
</comment>
<name>A0AAN4UQV0_9RHOB</name>
<reference evidence="4 5" key="2">
    <citation type="submission" date="2016-10" db="EMBL/GenBank/DDBJ databases">
        <authorList>
            <person name="Varghese N."/>
            <person name="Submissions S."/>
        </authorList>
    </citation>
    <scope>NUCLEOTIDE SEQUENCE [LARGE SCALE GENOMIC DNA]</scope>
    <source>
        <strain evidence="4 5">DSM 24802</strain>
    </source>
</reference>
<dbReference type="PANTHER" id="PTHR33055:SF3">
    <property type="entry name" value="PUTATIVE TRANSPOSASE FOR IS117-RELATED"/>
    <property type="match status" value="1"/>
</dbReference>
<reference evidence="3" key="1">
    <citation type="journal article" date="2014" name="Int. J. Syst. Evol. Microbiol.">
        <title>Complete genome sequence of Corynebacterium casei LMG S-19264T (=DSM 44701T), isolated from a smear-ripened cheese.</title>
        <authorList>
            <consortium name="US DOE Joint Genome Institute (JGI-PGF)"/>
            <person name="Walter F."/>
            <person name="Albersmeier A."/>
            <person name="Kalinowski J."/>
            <person name="Ruckert C."/>
        </authorList>
    </citation>
    <scope>NUCLEOTIDE SEQUENCE</scope>
    <source>
        <strain evidence="3">CGMCC 1.10859</strain>
    </source>
</reference>
<organism evidence="3 6">
    <name type="scientific">Allgaiera indica</name>
    <dbReference type="NCBI Taxonomy" id="765699"/>
    <lineage>
        <taxon>Bacteria</taxon>
        <taxon>Pseudomonadati</taxon>
        <taxon>Pseudomonadota</taxon>
        <taxon>Alphaproteobacteria</taxon>
        <taxon>Rhodobacterales</taxon>
        <taxon>Paracoccaceae</taxon>
        <taxon>Allgaiera</taxon>
    </lineage>
</organism>
<reference evidence="3" key="3">
    <citation type="submission" date="2023-06" db="EMBL/GenBank/DDBJ databases">
        <authorList>
            <person name="Sun Q."/>
            <person name="Zhou Y."/>
        </authorList>
    </citation>
    <scope>NUCLEOTIDE SEQUENCE</scope>
    <source>
        <strain evidence="3">CGMCC 1.10859</strain>
    </source>
</reference>
<evidence type="ECO:0000259" key="2">
    <source>
        <dbReference type="Pfam" id="PF02371"/>
    </source>
</evidence>
<dbReference type="EMBL" id="BNAB01000006">
    <property type="protein sequence ID" value="GHE01153.1"/>
    <property type="molecule type" value="Genomic_DNA"/>
</dbReference>
<dbReference type="PANTHER" id="PTHR33055">
    <property type="entry name" value="TRANSPOSASE FOR INSERTION SEQUENCE ELEMENT IS1111A"/>
    <property type="match status" value="1"/>
</dbReference>
<evidence type="ECO:0000313" key="6">
    <source>
        <dbReference type="Proteomes" id="UP000634647"/>
    </source>
</evidence>
<dbReference type="GO" id="GO:0004803">
    <property type="term" value="F:transposase activity"/>
    <property type="evidence" value="ECO:0007669"/>
    <property type="project" value="InterPro"/>
</dbReference>
<proteinExistence type="predicted"/>
<dbReference type="Proteomes" id="UP000199541">
    <property type="component" value="Unassembled WGS sequence"/>
</dbReference>